<sequence>MKYKLHFSVTYDDLDRGEWIFLTGSVEELGLWEPKKALRLQKDDKGFFSAMITVEDVEKIEFRYFIGYYLQTDFQTNILLVKKWETHLNPRKILPAIEASKTGEYIDKSPDVFGELVGKIMISDGWLMDCNQHQATVCVAGDGIVFFNSKSDKQTYRVKFIPLDLRNAPNNSDIQEGKDVARKIVLSHSDTEIAPLTKEEPRYRKQEEYGESYTNGKDYFLYRTYTVSPEQLCFRVEIYEPNGDKPTLLGYGYTIRSTFPKTYGKISIPLLGTNNIPVGKIYLGYLFIHPFCLKDYKFPMDTTYIKHWKRRNMLEIGHRGMGITYNSQPNTKCTVARENTLCALNEAAKRGADYVEFDVQLSKDKVPVIFHDFFVLISMTKQAKVKSIDPHMIAVKDLNLSELRLLQLGHVQDVIDASKDQQIVKITGEGDEADELKPFPALADALKHISPDVGFNIEIKYPMVQLDGIHECKHYFEHNEFLDNILRDIFMYACERRIVFSSFDPDICMMLAAKQNKYPVLFLCCGADTRFQVYEDARTRSSLAAVNFAAGCEILGVNFHSQDILRDPTPIKKAKEFGLISFVWGNELSDKNSVKVLKEEIGVDGIIYDRIGEKQARHNIFLLEKEKRSSLFMKKSPSQQSINDSEAVVLNANAEQPPHKSLNLDWPMSKFQKDKASTEFKKLFS</sequence>
<organism evidence="1 2">
    <name type="scientific">Panagrolaimus sp. PS1159</name>
    <dbReference type="NCBI Taxonomy" id="55785"/>
    <lineage>
        <taxon>Eukaryota</taxon>
        <taxon>Metazoa</taxon>
        <taxon>Ecdysozoa</taxon>
        <taxon>Nematoda</taxon>
        <taxon>Chromadorea</taxon>
        <taxon>Rhabditida</taxon>
        <taxon>Tylenchina</taxon>
        <taxon>Panagrolaimomorpha</taxon>
        <taxon>Panagrolaimoidea</taxon>
        <taxon>Panagrolaimidae</taxon>
        <taxon>Panagrolaimus</taxon>
    </lineage>
</organism>
<accession>A0AC35GHI6</accession>
<dbReference type="WBParaSite" id="PS1159_v2.g5192.t1">
    <property type="protein sequence ID" value="PS1159_v2.g5192.t1"/>
    <property type="gene ID" value="PS1159_v2.g5192"/>
</dbReference>
<name>A0AC35GHI6_9BILA</name>
<protein>
    <submittedName>
        <fullName evidence="2">Uncharacterized protein</fullName>
    </submittedName>
</protein>
<evidence type="ECO:0000313" key="2">
    <source>
        <dbReference type="WBParaSite" id="PS1159_v2.g5192.t1"/>
    </source>
</evidence>
<dbReference type="Proteomes" id="UP000887580">
    <property type="component" value="Unplaced"/>
</dbReference>
<evidence type="ECO:0000313" key="1">
    <source>
        <dbReference type="Proteomes" id="UP000887580"/>
    </source>
</evidence>
<proteinExistence type="predicted"/>
<reference evidence="2" key="1">
    <citation type="submission" date="2022-11" db="UniProtKB">
        <authorList>
            <consortium name="WormBaseParasite"/>
        </authorList>
    </citation>
    <scope>IDENTIFICATION</scope>
</reference>